<name>X0S9T4_9ZZZZ</name>
<dbReference type="PANTHER" id="PTHR30121:SF6">
    <property type="entry name" value="SLR6007 PROTEIN"/>
    <property type="match status" value="1"/>
</dbReference>
<dbReference type="EMBL" id="BARS01008368">
    <property type="protein sequence ID" value="GAF77779.1"/>
    <property type="molecule type" value="Genomic_DNA"/>
</dbReference>
<dbReference type="InterPro" id="IPR051162">
    <property type="entry name" value="T4SS_component"/>
</dbReference>
<organism evidence="1">
    <name type="scientific">marine sediment metagenome</name>
    <dbReference type="NCBI Taxonomy" id="412755"/>
    <lineage>
        <taxon>unclassified sequences</taxon>
        <taxon>metagenomes</taxon>
        <taxon>ecological metagenomes</taxon>
    </lineage>
</organism>
<evidence type="ECO:0000313" key="1">
    <source>
        <dbReference type="EMBL" id="GAF77779.1"/>
    </source>
</evidence>
<dbReference type="Gene3D" id="3.40.50.300">
    <property type="entry name" value="P-loop containing nucleotide triphosphate hydrolases"/>
    <property type="match status" value="1"/>
</dbReference>
<sequence length="151" mass="17261">PSNSDEVPRLLFYIDEVADFLPIHPNNPPSKKMLDLLLRQARKYGVSCMFATQSPGGIEYKALDNVLSVLVGRTPTKQSNNKIHEIVGPKIENSLDRKRLTERLMKADKGEFMIVSEDGIPQYFKSRMPYTQHKILDVDKVGELYKKEKLV</sequence>
<dbReference type="AlphaFoldDB" id="X0S9T4"/>
<comment type="caution">
    <text evidence="1">The sequence shown here is derived from an EMBL/GenBank/DDBJ whole genome shotgun (WGS) entry which is preliminary data.</text>
</comment>
<gene>
    <name evidence="1" type="ORF">S01H1_15967</name>
</gene>
<dbReference type="InterPro" id="IPR027417">
    <property type="entry name" value="P-loop_NTPase"/>
</dbReference>
<protein>
    <recommendedName>
        <fullName evidence="2">ATP-binding protein</fullName>
    </recommendedName>
</protein>
<evidence type="ECO:0008006" key="2">
    <source>
        <dbReference type="Google" id="ProtNLM"/>
    </source>
</evidence>
<accession>X0S9T4</accession>
<dbReference type="SUPFAM" id="SSF52540">
    <property type="entry name" value="P-loop containing nucleoside triphosphate hydrolases"/>
    <property type="match status" value="1"/>
</dbReference>
<dbReference type="PANTHER" id="PTHR30121">
    <property type="entry name" value="UNCHARACTERIZED PROTEIN YJGR-RELATED"/>
    <property type="match status" value="1"/>
</dbReference>
<reference evidence="1" key="1">
    <citation type="journal article" date="2014" name="Front. Microbiol.">
        <title>High frequency of phylogenetically diverse reductive dehalogenase-homologous genes in deep subseafloor sedimentary metagenomes.</title>
        <authorList>
            <person name="Kawai M."/>
            <person name="Futagami T."/>
            <person name="Toyoda A."/>
            <person name="Takaki Y."/>
            <person name="Nishi S."/>
            <person name="Hori S."/>
            <person name="Arai W."/>
            <person name="Tsubouchi T."/>
            <person name="Morono Y."/>
            <person name="Uchiyama I."/>
            <person name="Ito T."/>
            <person name="Fujiyama A."/>
            <person name="Inagaki F."/>
            <person name="Takami H."/>
        </authorList>
    </citation>
    <scope>NUCLEOTIDE SEQUENCE</scope>
    <source>
        <strain evidence="1">Expedition CK06-06</strain>
    </source>
</reference>
<feature type="non-terminal residue" evidence="1">
    <location>
        <position position="1"/>
    </location>
</feature>
<proteinExistence type="predicted"/>